<feature type="transmembrane region" description="Helical" evidence="2">
    <location>
        <begin position="169"/>
        <end position="187"/>
    </location>
</feature>
<keyword evidence="2" id="KW-1133">Transmembrane helix</keyword>
<evidence type="ECO:0000313" key="3">
    <source>
        <dbReference type="EMBL" id="KAK9832273.1"/>
    </source>
</evidence>
<organism evidence="3 4">
    <name type="scientific">Apatococcus lobatus</name>
    <dbReference type="NCBI Taxonomy" id="904363"/>
    <lineage>
        <taxon>Eukaryota</taxon>
        <taxon>Viridiplantae</taxon>
        <taxon>Chlorophyta</taxon>
        <taxon>core chlorophytes</taxon>
        <taxon>Trebouxiophyceae</taxon>
        <taxon>Chlorellales</taxon>
        <taxon>Chlorellaceae</taxon>
        <taxon>Apatococcus</taxon>
    </lineage>
</organism>
<gene>
    <name evidence="3" type="ORF">WJX74_005181</name>
</gene>
<feature type="transmembrane region" description="Helical" evidence="2">
    <location>
        <begin position="194"/>
        <end position="215"/>
    </location>
</feature>
<keyword evidence="2" id="KW-0812">Transmembrane</keyword>
<evidence type="ECO:0000256" key="2">
    <source>
        <dbReference type="SAM" id="Phobius"/>
    </source>
</evidence>
<name>A0AAW1RFA7_9CHLO</name>
<evidence type="ECO:0008006" key="5">
    <source>
        <dbReference type="Google" id="ProtNLM"/>
    </source>
</evidence>
<evidence type="ECO:0000313" key="4">
    <source>
        <dbReference type="Proteomes" id="UP001438707"/>
    </source>
</evidence>
<dbReference type="InterPro" id="IPR010721">
    <property type="entry name" value="UstE-like"/>
</dbReference>
<sequence>MLLSHRPRSLANHFAKLCSPADFWRSSTVRTFCGGGASGQRISKQDTVIKCSTSLRNCSNSRSGAHWGSGNPSRIHAHQDANTGEDNIATSSSEGPQATVAGTLNIAKLVTAALIIALILQHGLDDLRKVVYSSLHLSYLTWWFLHQWAAPGWYQAVFGRPVSGPAEQMFIIAVFGVFYALPAWCAFTNQSPMLPSVAVAATILFMNGSALNLAADFYKTAQKQAGISKVTTHIYDGRLGEHPNHVGDWMRYSSFALASGSLLAWLVPAFIVGFNVSTVRERSSRKE</sequence>
<dbReference type="AlphaFoldDB" id="A0AAW1RFA7"/>
<evidence type="ECO:0000256" key="1">
    <source>
        <dbReference type="SAM" id="MobiDB-lite"/>
    </source>
</evidence>
<proteinExistence type="predicted"/>
<dbReference type="Proteomes" id="UP001438707">
    <property type="component" value="Unassembled WGS sequence"/>
</dbReference>
<feature type="transmembrane region" description="Helical" evidence="2">
    <location>
        <begin position="255"/>
        <end position="276"/>
    </location>
</feature>
<dbReference type="Pfam" id="PF06966">
    <property type="entry name" value="DUF1295"/>
    <property type="match status" value="1"/>
</dbReference>
<feature type="region of interest" description="Disordered" evidence="1">
    <location>
        <begin position="59"/>
        <end position="94"/>
    </location>
</feature>
<feature type="transmembrane region" description="Helical" evidence="2">
    <location>
        <begin position="130"/>
        <end position="149"/>
    </location>
</feature>
<protein>
    <recommendedName>
        <fullName evidence="5">Steroid 5-alpha reductase C-terminal domain-containing protein</fullName>
    </recommendedName>
</protein>
<comment type="caution">
    <text evidence="3">The sequence shown here is derived from an EMBL/GenBank/DDBJ whole genome shotgun (WGS) entry which is preliminary data.</text>
</comment>
<keyword evidence="2" id="KW-0472">Membrane</keyword>
<dbReference type="EMBL" id="JALJOS010000012">
    <property type="protein sequence ID" value="KAK9832273.1"/>
    <property type="molecule type" value="Genomic_DNA"/>
</dbReference>
<feature type="compositionally biased region" description="Polar residues" evidence="1">
    <location>
        <begin position="80"/>
        <end position="94"/>
    </location>
</feature>
<reference evidence="3 4" key="1">
    <citation type="journal article" date="2024" name="Nat. Commun.">
        <title>Phylogenomics reveals the evolutionary origins of lichenization in chlorophyte algae.</title>
        <authorList>
            <person name="Puginier C."/>
            <person name="Libourel C."/>
            <person name="Otte J."/>
            <person name="Skaloud P."/>
            <person name="Haon M."/>
            <person name="Grisel S."/>
            <person name="Petersen M."/>
            <person name="Berrin J.G."/>
            <person name="Delaux P.M."/>
            <person name="Dal Grande F."/>
            <person name="Keller J."/>
        </authorList>
    </citation>
    <scope>NUCLEOTIDE SEQUENCE [LARGE SCALE GENOMIC DNA]</scope>
    <source>
        <strain evidence="3 4">SAG 2145</strain>
    </source>
</reference>
<keyword evidence="4" id="KW-1185">Reference proteome</keyword>
<accession>A0AAW1RFA7</accession>